<dbReference type="EMBL" id="KT876724">
    <property type="protein sequence ID" value="ALN97144.1"/>
    <property type="molecule type" value="Genomic_DNA"/>
</dbReference>
<sequence length="732" mass="82275">MGRFYQTSDAKFVDNKMFEAPHQLMAQVLQNKDKEIDTEITSATAYLDKLKADVLTQDSPELQQEIKNYEAKITGIVDNIRNNPLNYNKYSSDIMHLGRDINANWTTGKIGTMQQYKKNVVAEYDKLDELAKKDPKKYDAAYIAAEKANILAKYKGVNWNADMNKAGASPDIQNAYYAADFDDKFLEHMKASGYSVEKDTRGGNGYIYRHKEGGKQLTKEEIANAMYSQLNADNDYQQAVERRKQLGVSGYENADLSKAYVYEKNEKGIPQFKGFNNDHYGKMINAAAQTYSHKDTEVSDTIHNDEGYWKTWDRANKLADDAKEEAENVNTSYESVYQVGTNSSSNFQKTLTQTNQNLGAIQDNINTQIKNLKVKPGSDMEKLIKKGNVQAMVAAGMSEASAIELSSQYKSELTKKNLLNAQAQGFIEYAKKTGRKFDTTKNGWLNDPNAQKAYNEYLTVNGTKEKNNVKENLVTLNGIGLNKNTITELKGVIEQRFDDVAFNIDQTVKGSQLKFEDKNGNEIVYVAANDKRAGKTEKVKAGIKPAVETGYFDFKLDKPAEQLYKTRTYKVAPGGKLSVSQLISEGGIEQRTNKEGKKIYITRQNGKEVGLQVDEKTVGLDMALDNAGQSNLGMSVQIGDYRLPALVSTNQISTPSIDNFVSKNRPEMEWRKTMNHTNINTLGRRTVPAMNGESYETDHGKAYIIHKDGSRTQLLKSEEIDKVHQIIYSEQN</sequence>
<accession>A0A141HR33</accession>
<dbReference type="KEGG" id="vg:40069604"/>
<protein>
    <submittedName>
        <fullName evidence="1">Uncharacterized protein</fullName>
    </submittedName>
</protein>
<dbReference type="GeneID" id="40069604"/>
<dbReference type="Proteomes" id="UP000221857">
    <property type="component" value="Segment"/>
</dbReference>
<reference evidence="1 2" key="1">
    <citation type="journal article" date="2016" name="PLoS ONE">
        <title>Comparative Genome Analysis Provides Insights into the Pathogenicity of Flavobacterium psychrophilum.</title>
        <authorList>
            <person name="Castillo D."/>
            <person name="Christiansen R.H."/>
            <person name="Dalsgaard I."/>
            <person name="Madsen L."/>
            <person name="Espejo R."/>
            <person name="Middelboe M."/>
        </authorList>
    </citation>
    <scope>NUCLEOTIDE SEQUENCE [LARGE SCALE GENOMIC DNA]</scope>
</reference>
<name>A0A141HR33_9CAUD</name>
<evidence type="ECO:0000313" key="2">
    <source>
        <dbReference type="Proteomes" id="UP000221857"/>
    </source>
</evidence>
<keyword evidence="2" id="KW-1185">Reference proteome</keyword>
<organism evidence="1 2">
    <name type="scientific">Flavobacterium phage FpV4</name>
    <dbReference type="NCBI Taxonomy" id="1740108"/>
    <lineage>
        <taxon>Viruses</taxon>
        <taxon>Duplodnaviria</taxon>
        <taxon>Heunggongvirae</taxon>
        <taxon>Uroviricota</taxon>
        <taxon>Caudoviricetes</taxon>
        <taxon>Fipvunavirus</taxon>
        <taxon>Fipvunavirus Fpv4</taxon>
    </lineage>
</organism>
<proteinExistence type="predicted"/>
<dbReference type="RefSeq" id="YP_009594087.1">
    <property type="nucleotide sequence ID" value="NC_041872.1"/>
</dbReference>
<evidence type="ECO:0000313" key="1">
    <source>
        <dbReference type="EMBL" id="ALN97144.1"/>
    </source>
</evidence>